<evidence type="ECO:0000313" key="3">
    <source>
        <dbReference type="Proteomes" id="UP000470404"/>
    </source>
</evidence>
<feature type="compositionally biased region" description="Low complexity" evidence="1">
    <location>
        <begin position="137"/>
        <end position="148"/>
    </location>
</feature>
<accession>A0ABX0BK66</accession>
<evidence type="ECO:0000313" key="2">
    <source>
        <dbReference type="EMBL" id="NEC55666.1"/>
    </source>
</evidence>
<dbReference type="EMBL" id="JAAGNC010000059">
    <property type="protein sequence ID" value="NEC55666.1"/>
    <property type="molecule type" value="Genomic_DNA"/>
</dbReference>
<comment type="caution">
    <text evidence="2">The sequence shown here is derived from an EMBL/GenBank/DDBJ whole genome shotgun (WGS) entry which is preliminary data.</text>
</comment>
<sequence length="161" mass="18261">MGVKLNGADHVEKIRTLIPAFEDWLAKNGQVIHHNTRVAENIVTTDHDDASETSADLEPEWLARLLTLAPEFAEADRDLLAYWDEPPCRDPTWEPLDEDTALRRPNLLPRVRLSQRVVTIANTIVQTWDQFYEDIRPGPSTTSSTPSALRRRPATSRPASR</sequence>
<proteinExistence type="predicted"/>
<organism evidence="2 3">
    <name type="scientific">Amycolatopsis rubida</name>
    <dbReference type="NCBI Taxonomy" id="112413"/>
    <lineage>
        <taxon>Bacteria</taxon>
        <taxon>Bacillati</taxon>
        <taxon>Actinomycetota</taxon>
        <taxon>Actinomycetes</taxon>
        <taxon>Pseudonocardiales</taxon>
        <taxon>Pseudonocardiaceae</taxon>
        <taxon>Amycolatopsis</taxon>
    </lineage>
</organism>
<feature type="region of interest" description="Disordered" evidence="1">
    <location>
        <begin position="136"/>
        <end position="161"/>
    </location>
</feature>
<evidence type="ECO:0000256" key="1">
    <source>
        <dbReference type="SAM" id="MobiDB-lite"/>
    </source>
</evidence>
<keyword evidence="3" id="KW-1185">Reference proteome</keyword>
<feature type="compositionally biased region" description="Basic residues" evidence="1">
    <location>
        <begin position="149"/>
        <end position="161"/>
    </location>
</feature>
<reference evidence="2 3" key="1">
    <citation type="submission" date="2020-01" db="EMBL/GenBank/DDBJ databases">
        <title>Insect and environment-associated Actinomycetes.</title>
        <authorList>
            <person name="Currrie C."/>
            <person name="Chevrette M."/>
            <person name="Carlson C."/>
            <person name="Stubbendieck R."/>
            <person name="Wendt-Pienkowski E."/>
        </authorList>
    </citation>
    <scope>NUCLEOTIDE SEQUENCE [LARGE SCALE GENOMIC DNA]</scope>
    <source>
        <strain evidence="2 3">SID8386</strain>
    </source>
</reference>
<dbReference type="Proteomes" id="UP000470404">
    <property type="component" value="Unassembled WGS sequence"/>
</dbReference>
<protein>
    <submittedName>
        <fullName evidence="2">Uncharacterized protein</fullName>
    </submittedName>
</protein>
<dbReference type="RefSeq" id="WP_067586492.1">
    <property type="nucleotide sequence ID" value="NZ_JAAGNC010000059.1"/>
</dbReference>
<gene>
    <name evidence="2" type="ORF">G3I59_08680</name>
</gene>
<name>A0ABX0BK66_9PSEU</name>